<protein>
    <submittedName>
        <fullName evidence="3">21581_t:CDS:1</fullName>
    </submittedName>
</protein>
<gene>
    <name evidence="3" type="ORF">CPELLU_LOCUS14061</name>
</gene>
<proteinExistence type="predicted"/>
<keyword evidence="4" id="KW-1185">Reference proteome</keyword>
<dbReference type="Proteomes" id="UP000789759">
    <property type="component" value="Unassembled WGS sequence"/>
</dbReference>
<dbReference type="PANTHER" id="PTHR23422:SF9">
    <property type="entry name" value="ZN-DEPENDENT HYDROLASE"/>
    <property type="match status" value="1"/>
</dbReference>
<evidence type="ECO:0000256" key="1">
    <source>
        <dbReference type="ARBA" id="ARBA00022723"/>
    </source>
</evidence>
<dbReference type="PANTHER" id="PTHR23422">
    <property type="entry name" value="DIPEPTIDYL PEPTIDASE III-RELATED"/>
    <property type="match status" value="1"/>
</dbReference>
<name>A0A9N9IKR2_9GLOM</name>
<dbReference type="InterPro" id="IPR039461">
    <property type="entry name" value="Peptidase_M49"/>
</dbReference>
<evidence type="ECO:0000256" key="2">
    <source>
        <dbReference type="ARBA" id="ARBA00022801"/>
    </source>
</evidence>
<evidence type="ECO:0000313" key="4">
    <source>
        <dbReference type="Proteomes" id="UP000789759"/>
    </source>
</evidence>
<keyword evidence="2" id="KW-0378">Hydrolase</keyword>
<accession>A0A9N9IKR2</accession>
<comment type="caution">
    <text evidence="3">The sequence shown here is derived from an EMBL/GenBank/DDBJ whole genome shotgun (WGS) entry which is preliminary data.</text>
</comment>
<feature type="non-terminal residue" evidence="3">
    <location>
        <position position="594"/>
    </location>
</feature>
<sequence length="594" mass="67678">MAMNPITEDAIGKVISRYAPVSLGADLTSFTENEKIAISKLVAAGKLIDRIYLRQKWKGNEALLEQLQNVKTQDKRILLVFDLLKGPWDRVEGLVISNPPNLPVHKPEGGNFYPENMTKEEFESWVRTLEPEQQAKAKGFYHVVKRKEPQGELYLNPYSDEYKDLLSEIAGLLKESSKLVENESLRKFLRTRAEAFLNNEYLESEVDWLNINKESRLEVTVGPYEVYTDELFSAKSAFEFYIHARDFEFSKILEKFSNSLQEVENNLPVPPKYKNSDLKTTPIVVVNQLYAAGDVAVPMTAAYNLPNDEEAIKRGGSKLVIIKNVQEGKYHNILEPISRLTVAENQLQYLSFDAFFTHILLHEVAHSNGPHYTVGPNPVTVRSRLQEYHSAIEEAKADITGLFAAAHLLKIGLLTSPSIQQFYVTYLASAFRSVRFGIKEVRELAYWGRPQQRSVYYTVPSPIVVAHGLGQCIQLNYILSQGGFTYDPMTTRFSVNFDTVTSAVSNLTRDILILQGDGDKKRVKEFVDTYGEVRKEVKEALNKLELEGIPIDIRPSYEIIYHLLLQKIFKLLEKEKTRQYVDGTYNINNVPDGY</sequence>
<dbReference type="OrthoDB" id="510307at2759"/>
<dbReference type="AlphaFoldDB" id="A0A9N9IKR2"/>
<dbReference type="Pfam" id="PF03571">
    <property type="entry name" value="Peptidase_M49"/>
    <property type="match status" value="1"/>
</dbReference>
<dbReference type="Gene3D" id="3.30.540.30">
    <property type="match status" value="1"/>
</dbReference>
<dbReference type="GO" id="GO:0005737">
    <property type="term" value="C:cytoplasm"/>
    <property type="evidence" value="ECO:0007669"/>
    <property type="project" value="TreeGrafter"/>
</dbReference>
<evidence type="ECO:0000313" key="3">
    <source>
        <dbReference type="EMBL" id="CAG8740501.1"/>
    </source>
</evidence>
<organism evidence="3 4">
    <name type="scientific">Cetraspora pellucida</name>
    <dbReference type="NCBI Taxonomy" id="1433469"/>
    <lineage>
        <taxon>Eukaryota</taxon>
        <taxon>Fungi</taxon>
        <taxon>Fungi incertae sedis</taxon>
        <taxon>Mucoromycota</taxon>
        <taxon>Glomeromycotina</taxon>
        <taxon>Glomeromycetes</taxon>
        <taxon>Diversisporales</taxon>
        <taxon>Gigasporaceae</taxon>
        <taxon>Cetraspora</taxon>
    </lineage>
</organism>
<reference evidence="3" key="1">
    <citation type="submission" date="2021-06" db="EMBL/GenBank/DDBJ databases">
        <authorList>
            <person name="Kallberg Y."/>
            <person name="Tangrot J."/>
            <person name="Rosling A."/>
        </authorList>
    </citation>
    <scope>NUCLEOTIDE SEQUENCE</scope>
    <source>
        <strain evidence="3">FL966</strain>
    </source>
</reference>
<dbReference type="GO" id="GO:0008239">
    <property type="term" value="F:dipeptidyl-peptidase activity"/>
    <property type="evidence" value="ECO:0007669"/>
    <property type="project" value="TreeGrafter"/>
</dbReference>
<dbReference type="GO" id="GO:0046872">
    <property type="term" value="F:metal ion binding"/>
    <property type="evidence" value="ECO:0007669"/>
    <property type="project" value="UniProtKB-KW"/>
</dbReference>
<dbReference type="EMBL" id="CAJVQA010016001">
    <property type="protein sequence ID" value="CAG8740501.1"/>
    <property type="molecule type" value="Genomic_DNA"/>
</dbReference>
<keyword evidence="1" id="KW-0479">Metal-binding</keyword>